<reference evidence="2 3" key="1">
    <citation type="journal article" date="2018" name="PLoS Genet.">
        <title>Population sequencing reveals clonal diversity and ancestral inbreeding in the grapevine cultivar Chardonnay.</title>
        <authorList>
            <person name="Roach M.J."/>
            <person name="Johnson D.L."/>
            <person name="Bohlmann J."/>
            <person name="van Vuuren H.J."/>
            <person name="Jones S.J."/>
            <person name="Pretorius I.S."/>
            <person name="Schmidt S.A."/>
            <person name="Borneman A.R."/>
        </authorList>
    </citation>
    <scope>NUCLEOTIDE SEQUENCE [LARGE SCALE GENOMIC DNA]</scope>
    <source>
        <strain evidence="3">cv. Chardonnay</strain>
        <strain evidence="2">I10V1</strain>
        <tissue evidence="2">Leaf</tissue>
    </source>
</reference>
<protein>
    <submittedName>
        <fullName evidence="2">Uncharacterized protein</fullName>
    </submittedName>
</protein>
<accession>A0A438HS16</accession>
<proteinExistence type="predicted"/>
<evidence type="ECO:0000313" key="3">
    <source>
        <dbReference type="Proteomes" id="UP000288805"/>
    </source>
</evidence>
<dbReference type="AlphaFoldDB" id="A0A438HS16"/>
<evidence type="ECO:0000313" key="1">
    <source>
        <dbReference type="EMBL" id="RVW33690.1"/>
    </source>
</evidence>
<sequence length="83" mass="9170">MLKLSSIDGSVMVATKANKFSLILLEKLGILMVQRIPTMKNFDVSIARSLDTPKRSIGNSMENLRINIGMGKIKHGNNTVKQI</sequence>
<dbReference type="EMBL" id="QGNW01000185">
    <property type="protein sequence ID" value="RVW87245.1"/>
    <property type="molecule type" value="Genomic_DNA"/>
</dbReference>
<dbReference type="Proteomes" id="UP000288805">
    <property type="component" value="Unassembled WGS sequence"/>
</dbReference>
<comment type="caution">
    <text evidence="2">The sequence shown here is derived from an EMBL/GenBank/DDBJ whole genome shotgun (WGS) entry which is preliminary data.</text>
</comment>
<organism evidence="2 3">
    <name type="scientific">Vitis vinifera</name>
    <name type="common">Grape</name>
    <dbReference type="NCBI Taxonomy" id="29760"/>
    <lineage>
        <taxon>Eukaryota</taxon>
        <taxon>Viridiplantae</taxon>
        <taxon>Streptophyta</taxon>
        <taxon>Embryophyta</taxon>
        <taxon>Tracheophyta</taxon>
        <taxon>Spermatophyta</taxon>
        <taxon>Magnoliopsida</taxon>
        <taxon>eudicotyledons</taxon>
        <taxon>Gunneridae</taxon>
        <taxon>Pentapetalae</taxon>
        <taxon>rosids</taxon>
        <taxon>Vitales</taxon>
        <taxon>Vitaceae</taxon>
        <taxon>Viteae</taxon>
        <taxon>Vitis</taxon>
    </lineage>
</organism>
<evidence type="ECO:0000313" key="2">
    <source>
        <dbReference type="EMBL" id="RVW87245.1"/>
    </source>
</evidence>
<gene>
    <name evidence="2" type="ORF">CK203_037147</name>
    <name evidence="1" type="ORF">CK203_105863</name>
</gene>
<dbReference type="EMBL" id="QGNW01001667">
    <property type="protein sequence ID" value="RVW33690.1"/>
    <property type="molecule type" value="Genomic_DNA"/>
</dbReference>
<name>A0A438HS16_VITVI</name>